<dbReference type="STRING" id="930992.A0A0C9Z4L5"/>
<keyword evidence="3" id="KW-1185">Reference proteome</keyword>
<accession>A0A0C9Z4L5</accession>
<dbReference type="AlphaFoldDB" id="A0A0C9Z4L5"/>
<feature type="compositionally biased region" description="Basic and acidic residues" evidence="1">
    <location>
        <begin position="98"/>
        <end position="111"/>
    </location>
</feature>
<dbReference type="EMBL" id="KN836267">
    <property type="protein sequence ID" value="KIK32380.1"/>
    <property type="molecule type" value="Genomic_DNA"/>
</dbReference>
<feature type="non-terminal residue" evidence="2">
    <location>
        <position position="491"/>
    </location>
</feature>
<proteinExistence type="predicted"/>
<reference evidence="2 3" key="1">
    <citation type="submission" date="2014-04" db="EMBL/GenBank/DDBJ databases">
        <authorList>
            <consortium name="DOE Joint Genome Institute"/>
            <person name="Kuo A."/>
            <person name="Ruytinx J."/>
            <person name="Rineau F."/>
            <person name="Colpaert J."/>
            <person name="Kohler A."/>
            <person name="Nagy L.G."/>
            <person name="Floudas D."/>
            <person name="Copeland A."/>
            <person name="Barry K.W."/>
            <person name="Cichocki N."/>
            <person name="Veneault-Fourrey C."/>
            <person name="LaButti K."/>
            <person name="Lindquist E.A."/>
            <person name="Lipzen A."/>
            <person name="Lundell T."/>
            <person name="Morin E."/>
            <person name="Murat C."/>
            <person name="Sun H."/>
            <person name="Tunlid A."/>
            <person name="Henrissat B."/>
            <person name="Grigoriev I.V."/>
            <person name="Hibbett D.S."/>
            <person name="Martin F."/>
            <person name="Nordberg H.P."/>
            <person name="Cantor M.N."/>
            <person name="Hua S.X."/>
        </authorList>
    </citation>
    <scope>NUCLEOTIDE SEQUENCE [LARGE SCALE GENOMIC DNA]</scope>
    <source>
        <strain evidence="2 3">UH-Slu-Lm8-n1</strain>
    </source>
</reference>
<protein>
    <submittedName>
        <fullName evidence="2">Uncharacterized protein</fullName>
    </submittedName>
</protein>
<reference evidence="3" key="2">
    <citation type="submission" date="2015-01" db="EMBL/GenBank/DDBJ databases">
        <title>Evolutionary Origins and Diversification of the Mycorrhizal Mutualists.</title>
        <authorList>
            <consortium name="DOE Joint Genome Institute"/>
            <consortium name="Mycorrhizal Genomics Consortium"/>
            <person name="Kohler A."/>
            <person name="Kuo A."/>
            <person name="Nagy L.G."/>
            <person name="Floudas D."/>
            <person name="Copeland A."/>
            <person name="Barry K.W."/>
            <person name="Cichocki N."/>
            <person name="Veneault-Fourrey C."/>
            <person name="LaButti K."/>
            <person name="Lindquist E.A."/>
            <person name="Lipzen A."/>
            <person name="Lundell T."/>
            <person name="Morin E."/>
            <person name="Murat C."/>
            <person name="Riley R."/>
            <person name="Ohm R."/>
            <person name="Sun H."/>
            <person name="Tunlid A."/>
            <person name="Henrissat B."/>
            <person name="Grigoriev I.V."/>
            <person name="Hibbett D.S."/>
            <person name="Martin F."/>
        </authorList>
    </citation>
    <scope>NUCLEOTIDE SEQUENCE [LARGE SCALE GENOMIC DNA]</scope>
    <source>
        <strain evidence="3">UH-Slu-Lm8-n1</strain>
    </source>
</reference>
<name>A0A0C9Z4L5_9AGAM</name>
<organism evidence="2 3">
    <name type="scientific">Suillus luteus UH-Slu-Lm8-n1</name>
    <dbReference type="NCBI Taxonomy" id="930992"/>
    <lineage>
        <taxon>Eukaryota</taxon>
        <taxon>Fungi</taxon>
        <taxon>Dikarya</taxon>
        <taxon>Basidiomycota</taxon>
        <taxon>Agaricomycotina</taxon>
        <taxon>Agaricomycetes</taxon>
        <taxon>Agaricomycetidae</taxon>
        <taxon>Boletales</taxon>
        <taxon>Suillineae</taxon>
        <taxon>Suillaceae</taxon>
        <taxon>Suillus</taxon>
    </lineage>
</organism>
<dbReference type="Proteomes" id="UP000054485">
    <property type="component" value="Unassembled WGS sequence"/>
</dbReference>
<dbReference type="InParanoid" id="A0A0C9Z4L5"/>
<feature type="region of interest" description="Disordered" evidence="1">
    <location>
        <begin position="98"/>
        <end position="117"/>
    </location>
</feature>
<dbReference type="HOGENOM" id="CLU_556191_0_0_1"/>
<evidence type="ECO:0000313" key="3">
    <source>
        <dbReference type="Proteomes" id="UP000054485"/>
    </source>
</evidence>
<evidence type="ECO:0000313" key="2">
    <source>
        <dbReference type="EMBL" id="KIK32380.1"/>
    </source>
</evidence>
<sequence>VPTVYYHYVRSAPTRNLSLSQLKVAGSNIQFYPPSLGSLPNAKQVQAFRNFVGAGPDRDNKNGMIELSASEQVLLYYGTYEADCSKIERWDSSPGLHEKLAGTGRKVESKGTPEGTHSTACSAEMASMKATDCTIVMSQSKDAMPYFGFFKGGEPVFPSFLPILGQLELSMRSEISASPVLIIHFKLVDHVTTGSPADVMHTFLKPYFPSGGLRMIDMAFDLGSTRKITAYSNRSAKLANEVITQNYDTLYIFITTHTDDDTGNPFIGYGREKKGYIAASVVEFMDVLLQPWHDVIACVKNSTLFFMGCGAIVNKPEAFRDLRSSILSHTISSAVAFAAHHFQPTFTCHLVTACAELAVIERFPLREAFPEILGQSYRLGMHTDIILMTRDEDNGAQALQCTRYSWAHATARPWGFTLPFQCPQCGCISEWKNTYDSGTYIFECSYRSCGRGRGRANPQRFTFKRPEGAKRLKPGRRHNAGWLEIPLKFSN</sequence>
<evidence type="ECO:0000256" key="1">
    <source>
        <dbReference type="SAM" id="MobiDB-lite"/>
    </source>
</evidence>
<gene>
    <name evidence="2" type="ORF">CY34DRAFT_110988</name>
</gene>
<dbReference type="OrthoDB" id="2693558at2759"/>